<gene>
    <name evidence="14" type="ORF">EV215_0099</name>
</gene>
<keyword evidence="4 11" id="KW-0812">Transmembrane</keyword>
<dbReference type="PANTHER" id="PTHR32089:SF112">
    <property type="entry name" value="LYSOZYME-LIKE PROTEIN-RELATED"/>
    <property type="match status" value="1"/>
</dbReference>
<evidence type="ECO:0000313" key="14">
    <source>
        <dbReference type="EMBL" id="TDT72311.1"/>
    </source>
</evidence>
<protein>
    <submittedName>
        <fullName evidence="14">Methyl-accepting chemotaxis protein</fullName>
    </submittedName>
</protein>
<dbReference type="CDD" id="cd12913">
    <property type="entry name" value="PDC1_MCP_like"/>
    <property type="match status" value="1"/>
</dbReference>
<keyword evidence="3" id="KW-0145">Chemotaxis</keyword>
<evidence type="ECO:0000259" key="13">
    <source>
        <dbReference type="PROSITE" id="PS50885"/>
    </source>
</evidence>
<dbReference type="PROSITE" id="PS50885">
    <property type="entry name" value="HAMP"/>
    <property type="match status" value="1"/>
</dbReference>
<keyword evidence="6 11" id="KW-0472">Membrane</keyword>
<dbReference type="Pfam" id="PF00015">
    <property type="entry name" value="MCPsignal"/>
    <property type="match status" value="1"/>
</dbReference>
<evidence type="ECO:0000256" key="3">
    <source>
        <dbReference type="ARBA" id="ARBA00022500"/>
    </source>
</evidence>
<comment type="caution">
    <text evidence="14">The sequence shown here is derived from an EMBL/GenBank/DDBJ whole genome shotgun (WGS) entry which is preliminary data.</text>
</comment>
<dbReference type="Gene3D" id="3.30.450.20">
    <property type="entry name" value="PAS domain"/>
    <property type="match status" value="1"/>
</dbReference>
<reference evidence="14 15" key="1">
    <citation type="submission" date="2019-03" db="EMBL/GenBank/DDBJ databases">
        <title>Genomic Encyclopedia of Type Strains, Phase IV (KMG-IV): sequencing the most valuable type-strain genomes for metagenomic binning, comparative biology and taxonomic classification.</title>
        <authorList>
            <person name="Goeker M."/>
        </authorList>
    </citation>
    <scope>NUCLEOTIDE SEQUENCE [LARGE SCALE GENOMIC DNA]</scope>
    <source>
        <strain evidence="14 15">DSM 100055</strain>
    </source>
</reference>
<keyword evidence="7 9" id="KW-0807">Transducer</keyword>
<feature type="coiled-coil region" evidence="10">
    <location>
        <begin position="443"/>
        <end position="470"/>
    </location>
</feature>
<dbReference type="GO" id="GO:0006935">
    <property type="term" value="P:chemotaxis"/>
    <property type="evidence" value="ECO:0007669"/>
    <property type="project" value="UniProtKB-KW"/>
</dbReference>
<sequence length="657" mass="73778">MKLKNKMTFLLLVMSVLPILILGSFTYQLGVKNSIDISKHEAKEKIITLKSNINDFFNNVDLHSDILINAYLNRGWDGFKTQFNIINKKFNNVYLSAYIGFEDSKFLSEPNLELPADYDPTKRPWYGIAKRNEIVITDPYPDAGTSDLVVTIAKQVIKDGKKIGVLGFDMNLSAIQSQVLKTKIGESGYAFLLHENGLTLSHPNKNIVNKKINDFLGSQVDELFTSNPQGEVDYTFNNDKKFLIYEKIPSARWIIAGGTSYKEFEARFNSIKLFIILLTIIFLIFSIIIYFVFNKTITQNIYKFINIFKEGANGNLNVSLNLKTNDELEMLSNEFNQFMKKLSRIINEVKKLSQQVENDTRDITELIIAVINGVEELQGIKQLNEHINKVLDNVRNQTASSEESLAAIEEISATSKAMSDKVRSSVNAFEKTLNITKSSYNKIDTLSNTMQEINNSVENTNSQIDKLKAISSDIGEIVIAINNVAEQTNLLALNAAIEAARAGEAGRGFAVVADEIRKLAEQTNKETEKIEKLIENVQREVDNVKNGGELVKTKVTEGLSLMNETNENISDIIDLTNKNNDDIGNIAFSTDEQSTASTEITTAISSIVDNSTNIESLATETSQISEKIKLLLEDKVELLYKLNKIVEQLKTDLEFFK</sequence>
<evidence type="ECO:0000259" key="12">
    <source>
        <dbReference type="PROSITE" id="PS50111"/>
    </source>
</evidence>
<dbReference type="SUPFAM" id="SSF58104">
    <property type="entry name" value="Methyl-accepting chemotaxis protein (MCP) signaling domain"/>
    <property type="match status" value="1"/>
</dbReference>
<accession>A0AA46I6E1</accession>
<keyword evidence="2" id="KW-1003">Cell membrane</keyword>
<organism evidence="14 15">
    <name type="scientific">Hypnocyclicus thermotrophus</name>
    <dbReference type="NCBI Taxonomy" id="1627895"/>
    <lineage>
        <taxon>Bacteria</taxon>
        <taxon>Fusobacteriati</taxon>
        <taxon>Fusobacteriota</taxon>
        <taxon>Fusobacteriia</taxon>
        <taxon>Fusobacteriales</taxon>
        <taxon>Fusobacteriaceae</taxon>
        <taxon>Hypnocyclicus</taxon>
    </lineage>
</organism>
<dbReference type="SUPFAM" id="SSF103190">
    <property type="entry name" value="Sensory domain-like"/>
    <property type="match status" value="1"/>
</dbReference>
<dbReference type="InterPro" id="IPR004089">
    <property type="entry name" value="MCPsignal_dom"/>
</dbReference>
<dbReference type="CDD" id="cd12912">
    <property type="entry name" value="PDC2_MCP_like"/>
    <property type="match status" value="1"/>
</dbReference>
<evidence type="ECO:0000256" key="2">
    <source>
        <dbReference type="ARBA" id="ARBA00022475"/>
    </source>
</evidence>
<evidence type="ECO:0000256" key="6">
    <source>
        <dbReference type="ARBA" id="ARBA00023136"/>
    </source>
</evidence>
<evidence type="ECO:0000313" key="15">
    <source>
        <dbReference type="Proteomes" id="UP000294678"/>
    </source>
</evidence>
<dbReference type="CDD" id="cd11386">
    <property type="entry name" value="MCP_signal"/>
    <property type="match status" value="1"/>
</dbReference>
<dbReference type="Pfam" id="PF02743">
    <property type="entry name" value="dCache_1"/>
    <property type="match status" value="1"/>
</dbReference>
<evidence type="ECO:0000256" key="8">
    <source>
        <dbReference type="ARBA" id="ARBA00029447"/>
    </source>
</evidence>
<dbReference type="EMBL" id="SOBG01000001">
    <property type="protein sequence ID" value="TDT72311.1"/>
    <property type="molecule type" value="Genomic_DNA"/>
</dbReference>
<dbReference type="Gene3D" id="1.10.287.950">
    <property type="entry name" value="Methyl-accepting chemotaxis protein"/>
    <property type="match status" value="1"/>
</dbReference>
<dbReference type="PROSITE" id="PS50111">
    <property type="entry name" value="CHEMOTAXIS_TRANSDUC_2"/>
    <property type="match status" value="1"/>
</dbReference>
<name>A0AA46I6E1_9FUSO</name>
<dbReference type="GO" id="GO:0007165">
    <property type="term" value="P:signal transduction"/>
    <property type="evidence" value="ECO:0007669"/>
    <property type="project" value="UniProtKB-KW"/>
</dbReference>
<feature type="domain" description="Methyl-accepting transducer" evidence="12">
    <location>
        <begin position="372"/>
        <end position="608"/>
    </location>
</feature>
<comment type="similarity">
    <text evidence="8">Belongs to the methyl-accepting chemotaxis (MCP) protein family.</text>
</comment>
<feature type="coiled-coil region" evidence="10">
    <location>
        <begin position="328"/>
        <end position="362"/>
    </location>
</feature>
<dbReference type="CDD" id="cd06225">
    <property type="entry name" value="HAMP"/>
    <property type="match status" value="1"/>
</dbReference>
<keyword evidence="15" id="KW-1185">Reference proteome</keyword>
<evidence type="ECO:0000256" key="4">
    <source>
        <dbReference type="ARBA" id="ARBA00022692"/>
    </source>
</evidence>
<evidence type="ECO:0000256" key="11">
    <source>
        <dbReference type="SAM" id="Phobius"/>
    </source>
</evidence>
<evidence type="ECO:0000256" key="1">
    <source>
        <dbReference type="ARBA" id="ARBA00004651"/>
    </source>
</evidence>
<evidence type="ECO:0000256" key="10">
    <source>
        <dbReference type="SAM" id="Coils"/>
    </source>
</evidence>
<dbReference type="Gene3D" id="6.10.340.10">
    <property type="match status" value="1"/>
</dbReference>
<dbReference type="PANTHER" id="PTHR32089">
    <property type="entry name" value="METHYL-ACCEPTING CHEMOTAXIS PROTEIN MCPB"/>
    <property type="match status" value="1"/>
</dbReference>
<comment type="subcellular location">
    <subcellularLocation>
        <location evidence="1">Cell membrane</location>
        <topology evidence="1">Multi-pass membrane protein</topology>
    </subcellularLocation>
</comment>
<evidence type="ECO:0000256" key="7">
    <source>
        <dbReference type="ARBA" id="ARBA00023224"/>
    </source>
</evidence>
<dbReference type="AlphaFoldDB" id="A0AA46I6E1"/>
<dbReference type="Proteomes" id="UP000294678">
    <property type="component" value="Unassembled WGS sequence"/>
</dbReference>
<proteinExistence type="inferred from homology"/>
<keyword evidence="5 11" id="KW-1133">Transmembrane helix</keyword>
<feature type="coiled-coil region" evidence="10">
    <location>
        <begin position="513"/>
        <end position="547"/>
    </location>
</feature>
<keyword evidence="10" id="KW-0175">Coiled coil</keyword>
<dbReference type="SMART" id="SM00283">
    <property type="entry name" value="MA"/>
    <property type="match status" value="1"/>
</dbReference>
<dbReference type="RefSeq" id="WP_134111860.1">
    <property type="nucleotide sequence ID" value="NZ_SOBG01000001.1"/>
</dbReference>
<dbReference type="InterPro" id="IPR003660">
    <property type="entry name" value="HAMP_dom"/>
</dbReference>
<feature type="transmembrane region" description="Helical" evidence="11">
    <location>
        <begin position="273"/>
        <end position="293"/>
    </location>
</feature>
<evidence type="ECO:0000256" key="5">
    <source>
        <dbReference type="ARBA" id="ARBA00022989"/>
    </source>
</evidence>
<dbReference type="GO" id="GO:0005886">
    <property type="term" value="C:plasma membrane"/>
    <property type="evidence" value="ECO:0007669"/>
    <property type="project" value="UniProtKB-SubCell"/>
</dbReference>
<feature type="domain" description="HAMP" evidence="13">
    <location>
        <begin position="295"/>
        <end position="347"/>
    </location>
</feature>
<dbReference type="InterPro" id="IPR033479">
    <property type="entry name" value="dCache_1"/>
</dbReference>
<evidence type="ECO:0000256" key="9">
    <source>
        <dbReference type="PROSITE-ProRule" id="PRU00284"/>
    </source>
</evidence>
<dbReference type="InterPro" id="IPR029151">
    <property type="entry name" value="Sensor-like_sf"/>
</dbReference>